<dbReference type="AlphaFoldDB" id="A0A478FUP2"/>
<comment type="similarity">
    <text evidence="2">Belongs to the ABC transporter superfamily.</text>
</comment>
<keyword evidence="4" id="KW-1003">Cell membrane</keyword>
<dbReference type="InterPro" id="IPR017871">
    <property type="entry name" value="ABC_transporter-like_CS"/>
</dbReference>
<evidence type="ECO:0000256" key="5">
    <source>
        <dbReference type="ARBA" id="ARBA00022741"/>
    </source>
</evidence>
<name>A0A478FUP2_9MOLU</name>
<organism evidence="10 11">
    <name type="scientific">Candidatus Mycoplasma haematohominis</name>
    <dbReference type="NCBI Taxonomy" id="1494318"/>
    <lineage>
        <taxon>Bacteria</taxon>
        <taxon>Bacillati</taxon>
        <taxon>Mycoplasmatota</taxon>
        <taxon>Mollicutes</taxon>
        <taxon>Mycoplasmataceae</taxon>
        <taxon>Mycoplasma</taxon>
    </lineage>
</organism>
<dbReference type="EMBL" id="BIMN01000004">
    <property type="protein sequence ID" value="GCE63770.1"/>
    <property type="molecule type" value="Genomic_DNA"/>
</dbReference>
<keyword evidence="6 10" id="KW-0067">ATP-binding</keyword>
<evidence type="ECO:0000256" key="4">
    <source>
        <dbReference type="ARBA" id="ARBA00022475"/>
    </source>
</evidence>
<dbReference type="Gene3D" id="3.40.50.300">
    <property type="entry name" value="P-loop containing nucleotide triphosphate hydrolases"/>
    <property type="match status" value="1"/>
</dbReference>
<dbReference type="PANTHER" id="PTHR43553:SF24">
    <property type="entry name" value="ENERGY-COUPLING FACTOR TRANSPORTER ATP-BINDING PROTEIN ECFA1"/>
    <property type="match status" value="1"/>
</dbReference>
<dbReference type="SUPFAM" id="SSF52540">
    <property type="entry name" value="P-loop containing nucleoside triphosphate hydrolases"/>
    <property type="match status" value="1"/>
</dbReference>
<evidence type="ECO:0000256" key="8">
    <source>
        <dbReference type="ARBA" id="ARBA00023136"/>
    </source>
</evidence>
<dbReference type="CDD" id="cd03225">
    <property type="entry name" value="ABC_cobalt_CbiO_domain1"/>
    <property type="match status" value="1"/>
</dbReference>
<dbReference type="PROSITE" id="PS50893">
    <property type="entry name" value="ABC_TRANSPORTER_2"/>
    <property type="match status" value="1"/>
</dbReference>
<reference evidence="10 11" key="1">
    <citation type="submission" date="2019-01" db="EMBL/GenBank/DDBJ databases">
        <title>Draft genome sequences of Candidatus Mycoplasma haemohominis SWG34-3 identified from a patient with pyrexia, anemia and liver dysfunction.</title>
        <authorList>
            <person name="Sekizuka T."/>
            <person name="Hattori N."/>
            <person name="Katano H."/>
            <person name="Takuma T."/>
            <person name="Ito T."/>
            <person name="Arai N."/>
            <person name="Yanai R."/>
            <person name="Ishii S."/>
            <person name="Miura Y."/>
            <person name="Tokunaga T."/>
            <person name="Watanabe H."/>
            <person name="Nomura N."/>
            <person name="Eguchi J."/>
            <person name="Arai T."/>
            <person name="Hasegawa H."/>
            <person name="Nakamaki T."/>
            <person name="Wakita T."/>
            <person name="Niki Y."/>
            <person name="Kuroda M."/>
        </authorList>
    </citation>
    <scope>NUCLEOTIDE SEQUENCE [LARGE SCALE GENOMIC DNA]</scope>
    <source>
        <strain evidence="10">SWG34-3</strain>
    </source>
</reference>
<comment type="subcellular location">
    <subcellularLocation>
        <location evidence="1">Cell membrane</location>
    </subcellularLocation>
</comment>
<comment type="caution">
    <text evidence="10">The sequence shown here is derived from an EMBL/GenBank/DDBJ whole genome shotgun (WGS) entry which is preliminary data.</text>
</comment>
<dbReference type="Proteomes" id="UP000324831">
    <property type="component" value="Unassembled WGS sequence"/>
</dbReference>
<protein>
    <submittedName>
        <fullName evidence="10">Energy-coupling factor transporter ATP-binding protein EcfA1</fullName>
    </submittedName>
</protein>
<dbReference type="InterPro" id="IPR003439">
    <property type="entry name" value="ABC_transporter-like_ATP-bd"/>
</dbReference>
<dbReference type="FunFam" id="3.40.50.300:FF:000224">
    <property type="entry name" value="Energy-coupling factor transporter ATP-binding protein EcfA"/>
    <property type="match status" value="1"/>
</dbReference>
<feature type="domain" description="ABC transporter" evidence="9">
    <location>
        <begin position="8"/>
        <end position="241"/>
    </location>
</feature>
<evidence type="ECO:0000313" key="11">
    <source>
        <dbReference type="Proteomes" id="UP000324831"/>
    </source>
</evidence>
<evidence type="ECO:0000256" key="7">
    <source>
        <dbReference type="ARBA" id="ARBA00022967"/>
    </source>
</evidence>
<dbReference type="InterPro" id="IPR030947">
    <property type="entry name" value="EcfA_1"/>
</dbReference>
<dbReference type="GO" id="GO:0043190">
    <property type="term" value="C:ATP-binding cassette (ABC) transporter complex"/>
    <property type="evidence" value="ECO:0007669"/>
    <property type="project" value="TreeGrafter"/>
</dbReference>
<dbReference type="InterPro" id="IPR050095">
    <property type="entry name" value="ECF_ABC_transporter_ATP-bd"/>
</dbReference>
<keyword evidence="5" id="KW-0547">Nucleotide-binding</keyword>
<accession>A0A478FUP2</accession>
<dbReference type="GO" id="GO:0005524">
    <property type="term" value="F:ATP binding"/>
    <property type="evidence" value="ECO:0007669"/>
    <property type="project" value="UniProtKB-KW"/>
</dbReference>
<dbReference type="InterPro" id="IPR027417">
    <property type="entry name" value="P-loop_NTPase"/>
</dbReference>
<evidence type="ECO:0000259" key="9">
    <source>
        <dbReference type="PROSITE" id="PS50893"/>
    </source>
</evidence>
<keyword evidence="7" id="KW-1278">Translocase</keyword>
<dbReference type="GO" id="GO:0016887">
    <property type="term" value="F:ATP hydrolysis activity"/>
    <property type="evidence" value="ECO:0007669"/>
    <property type="project" value="InterPro"/>
</dbReference>
<evidence type="ECO:0000256" key="3">
    <source>
        <dbReference type="ARBA" id="ARBA00022448"/>
    </source>
</evidence>
<dbReference type="SMART" id="SM00382">
    <property type="entry name" value="AAA"/>
    <property type="match status" value="1"/>
</dbReference>
<keyword evidence="8" id="KW-0472">Membrane</keyword>
<evidence type="ECO:0000256" key="1">
    <source>
        <dbReference type="ARBA" id="ARBA00004236"/>
    </source>
</evidence>
<evidence type="ECO:0000256" key="6">
    <source>
        <dbReference type="ARBA" id="ARBA00022840"/>
    </source>
</evidence>
<dbReference type="PROSITE" id="PS00211">
    <property type="entry name" value="ABC_TRANSPORTER_1"/>
    <property type="match status" value="1"/>
</dbReference>
<dbReference type="InterPro" id="IPR003593">
    <property type="entry name" value="AAA+_ATPase"/>
</dbReference>
<dbReference type="GO" id="GO:0042626">
    <property type="term" value="F:ATPase-coupled transmembrane transporter activity"/>
    <property type="evidence" value="ECO:0007669"/>
    <property type="project" value="TreeGrafter"/>
</dbReference>
<dbReference type="InterPro" id="IPR015856">
    <property type="entry name" value="ABC_transpr_CbiO/EcfA_su"/>
</dbReference>
<dbReference type="Pfam" id="PF00005">
    <property type="entry name" value="ABC_tran"/>
    <property type="match status" value="1"/>
</dbReference>
<keyword evidence="3" id="KW-0813">Transport</keyword>
<evidence type="ECO:0000256" key="2">
    <source>
        <dbReference type="ARBA" id="ARBA00005417"/>
    </source>
</evidence>
<sequence>MSSKRYSVEITNLTFGYDKGKPILKDLNIQLPFNKYICILGHNGSGKSTLSKLLIGIFKAWSGTIKVSDIELNDANYRKILHKVGLVFQNPDSQFIGLTAEDDIAFGLENRNVPKALSRKIINQVSKFLNIESYLNVNSSFLSGGQKQKVAIASILALNPEIIIFDESTSMLDTWSKKEILDVMQTLVKRENKTVISITHDMEELLLADEIVLLKEGRVLAHTTPKKLLNDVELMKSSNLDLPFIHCLANSLREKGVNISRFDDEDELIKLLSQLKK</sequence>
<dbReference type="PANTHER" id="PTHR43553">
    <property type="entry name" value="HEAVY METAL TRANSPORTER"/>
    <property type="match status" value="1"/>
</dbReference>
<proteinExistence type="inferred from homology"/>
<evidence type="ECO:0000313" key="10">
    <source>
        <dbReference type="EMBL" id="GCE63770.1"/>
    </source>
</evidence>
<gene>
    <name evidence="10" type="primary">ecfA1</name>
    <name evidence="10" type="ORF">MHSWG343_07760</name>
</gene>
<dbReference type="NCBIfam" id="TIGR04520">
    <property type="entry name" value="ECF_ATPase_1"/>
    <property type="match status" value="1"/>
</dbReference>